<dbReference type="SUPFAM" id="SSF53822">
    <property type="entry name" value="Periplasmic binding protein-like I"/>
    <property type="match status" value="1"/>
</dbReference>
<dbReference type="Proteomes" id="UP000441772">
    <property type="component" value="Unassembled WGS sequence"/>
</dbReference>
<dbReference type="SMART" id="SM00354">
    <property type="entry name" value="HTH_LACI"/>
    <property type="match status" value="1"/>
</dbReference>
<dbReference type="Pfam" id="PF00356">
    <property type="entry name" value="LacI"/>
    <property type="match status" value="1"/>
</dbReference>
<dbReference type="Pfam" id="PF13377">
    <property type="entry name" value="Peripla_BP_3"/>
    <property type="match status" value="1"/>
</dbReference>
<evidence type="ECO:0000313" key="6">
    <source>
        <dbReference type="Proteomes" id="UP000441772"/>
    </source>
</evidence>
<dbReference type="AlphaFoldDB" id="A0A6I1GL44"/>
<dbReference type="InterPro" id="IPR000843">
    <property type="entry name" value="HTH_LacI"/>
</dbReference>
<dbReference type="SUPFAM" id="SSF47413">
    <property type="entry name" value="lambda repressor-like DNA-binding domains"/>
    <property type="match status" value="1"/>
</dbReference>
<dbReference type="PANTHER" id="PTHR30146">
    <property type="entry name" value="LACI-RELATED TRANSCRIPTIONAL REPRESSOR"/>
    <property type="match status" value="1"/>
</dbReference>
<keyword evidence="6" id="KW-1185">Reference proteome</keyword>
<comment type="caution">
    <text evidence="5">The sequence shown here is derived from an EMBL/GenBank/DDBJ whole genome shotgun (WGS) entry which is preliminary data.</text>
</comment>
<evidence type="ECO:0000259" key="4">
    <source>
        <dbReference type="PROSITE" id="PS50932"/>
    </source>
</evidence>
<dbReference type="InterPro" id="IPR010982">
    <property type="entry name" value="Lambda_DNA-bd_dom_sf"/>
</dbReference>
<evidence type="ECO:0000313" key="5">
    <source>
        <dbReference type="EMBL" id="KAB7788708.1"/>
    </source>
</evidence>
<evidence type="ECO:0000256" key="1">
    <source>
        <dbReference type="ARBA" id="ARBA00023015"/>
    </source>
</evidence>
<dbReference type="InterPro" id="IPR046335">
    <property type="entry name" value="LacI/GalR-like_sensor"/>
</dbReference>
<accession>A0A6I1GL44</accession>
<dbReference type="CDD" id="cd06267">
    <property type="entry name" value="PBP1_LacI_sugar_binding-like"/>
    <property type="match status" value="1"/>
</dbReference>
<reference evidence="5 6" key="1">
    <citation type="submission" date="2019-09" db="EMBL/GenBank/DDBJ databases">
        <title>Characterization of the phylogenetic diversity of two novel species belonging to the genus Bifidobacterium: Bifidobacterium cebidarum sp. nov. and Bifidobacterium leontopitheci sp. nov.</title>
        <authorList>
            <person name="Lugli G.A."/>
            <person name="Duranti S."/>
            <person name="Milani C."/>
            <person name="Turroni F."/>
            <person name="Ventura M."/>
        </authorList>
    </citation>
    <scope>NUCLEOTIDE SEQUENCE [LARGE SCALE GENOMIC DNA]</scope>
    <source>
        <strain evidence="5 6">LMG 31471</strain>
    </source>
</reference>
<evidence type="ECO:0000256" key="3">
    <source>
        <dbReference type="ARBA" id="ARBA00023163"/>
    </source>
</evidence>
<protein>
    <submittedName>
        <fullName evidence="5">LacI family transcriptional regulator</fullName>
    </submittedName>
</protein>
<feature type="domain" description="HTH lacI-type" evidence="4">
    <location>
        <begin position="2"/>
        <end position="56"/>
    </location>
</feature>
<evidence type="ECO:0000256" key="2">
    <source>
        <dbReference type="ARBA" id="ARBA00023125"/>
    </source>
</evidence>
<dbReference type="InterPro" id="IPR028082">
    <property type="entry name" value="Peripla_BP_I"/>
</dbReference>
<dbReference type="CDD" id="cd01392">
    <property type="entry name" value="HTH_LacI"/>
    <property type="match status" value="1"/>
</dbReference>
<dbReference type="GO" id="GO:0000976">
    <property type="term" value="F:transcription cis-regulatory region binding"/>
    <property type="evidence" value="ECO:0007669"/>
    <property type="project" value="TreeGrafter"/>
</dbReference>
<sequence>MVTLKDVGELAGVTATTASAALRGKSYVKPETAQKVRDAAKKLGYKLNLSGRTLRSGRSGTITFLTSGIEGDYFSHLAMAMADEINQRGLHMLIELSRYLKLDSNGNGDLSYTFADGIIAINAPRAVGILKQHPSVMLENYDTSIRIDTVNAPSAEGSRAAIEHLVECGCTRIVIVGDNRDPENPNIIPGSRDIRMHAAKAAILAAGLEFDDGRDFIRSAWSIEGGIEAGHALAASLKSSGYDGIYCLNDGIAVGVLRGLADRGVHVPDDVMVIGFDGIQQGEYSVPTLTTVATDFRGMANTAMSLLMRRIESADGDEGFYPQTVSVGYKLIQRESTRRMSTLR</sequence>
<proteinExistence type="predicted"/>
<dbReference type="Gene3D" id="1.10.260.40">
    <property type="entry name" value="lambda repressor-like DNA-binding domains"/>
    <property type="match status" value="1"/>
</dbReference>
<dbReference type="EMBL" id="WBVT01000063">
    <property type="protein sequence ID" value="KAB7788708.1"/>
    <property type="molecule type" value="Genomic_DNA"/>
</dbReference>
<dbReference type="GO" id="GO:0003700">
    <property type="term" value="F:DNA-binding transcription factor activity"/>
    <property type="evidence" value="ECO:0007669"/>
    <property type="project" value="TreeGrafter"/>
</dbReference>
<name>A0A6I1GL44_9BIFI</name>
<dbReference type="PROSITE" id="PS50932">
    <property type="entry name" value="HTH_LACI_2"/>
    <property type="match status" value="1"/>
</dbReference>
<keyword evidence="1" id="KW-0805">Transcription regulation</keyword>
<keyword evidence="2" id="KW-0238">DNA-binding</keyword>
<organism evidence="5 6">
    <name type="scientific">Bifidobacterium leontopitheci</name>
    <dbReference type="NCBI Taxonomy" id="2650774"/>
    <lineage>
        <taxon>Bacteria</taxon>
        <taxon>Bacillati</taxon>
        <taxon>Actinomycetota</taxon>
        <taxon>Actinomycetes</taxon>
        <taxon>Bifidobacteriales</taxon>
        <taxon>Bifidobacteriaceae</taxon>
        <taxon>Bifidobacterium</taxon>
    </lineage>
</organism>
<dbReference type="PANTHER" id="PTHR30146:SF109">
    <property type="entry name" value="HTH-TYPE TRANSCRIPTIONAL REGULATOR GALS"/>
    <property type="match status" value="1"/>
</dbReference>
<dbReference type="Gene3D" id="3.40.50.2300">
    <property type="match status" value="2"/>
</dbReference>
<gene>
    <name evidence="5" type="ORF">F7D09_2093</name>
</gene>
<dbReference type="RefSeq" id="WP_152235487.1">
    <property type="nucleotide sequence ID" value="NZ_JBHSKZ010000004.1"/>
</dbReference>
<keyword evidence="3" id="KW-0804">Transcription</keyword>